<dbReference type="PANTHER" id="PTHR47268">
    <property type="entry name" value="ACYLPHOSPHATASE"/>
    <property type="match status" value="1"/>
</dbReference>
<evidence type="ECO:0000259" key="7">
    <source>
        <dbReference type="PROSITE" id="PS51160"/>
    </source>
</evidence>
<dbReference type="GO" id="GO:0003998">
    <property type="term" value="F:acylphosphatase activity"/>
    <property type="evidence" value="ECO:0007669"/>
    <property type="project" value="UniProtKB-EC"/>
</dbReference>
<dbReference type="PANTHER" id="PTHR47268:SF4">
    <property type="entry name" value="ACYLPHOSPHATASE"/>
    <property type="match status" value="1"/>
</dbReference>
<sequence length="91" mass="10409">METYQIIVKGRVQGVGYRAHIYQNASQKDLHGNVRNLSDGSVQIILQGTEEDLKKLLQIVHKKAHPFMNAQHVDTKTIPSVKEYNDFSIIY</sequence>
<evidence type="ECO:0000256" key="3">
    <source>
        <dbReference type="ARBA" id="ARBA00015991"/>
    </source>
</evidence>
<feature type="active site" evidence="5">
    <location>
        <position position="18"/>
    </location>
</feature>
<dbReference type="EMBL" id="WJQR01000001">
    <property type="protein sequence ID" value="MRI80626.1"/>
    <property type="molecule type" value="Genomic_DNA"/>
</dbReference>
<keyword evidence="5" id="KW-0378">Hydrolase</keyword>
<dbReference type="AlphaFoldDB" id="A0A844BVW8"/>
<dbReference type="Gene3D" id="3.30.70.100">
    <property type="match status" value="1"/>
</dbReference>
<dbReference type="PROSITE" id="PS51160">
    <property type="entry name" value="ACYLPHOSPHATASE_3"/>
    <property type="match status" value="1"/>
</dbReference>
<comment type="caution">
    <text evidence="8">The sequence shown here is derived from an EMBL/GenBank/DDBJ whole genome shotgun (WGS) entry which is preliminary data.</text>
</comment>
<dbReference type="InterPro" id="IPR020456">
    <property type="entry name" value="Acylphosphatase"/>
</dbReference>
<name>A0A844BVW8_9LACT</name>
<dbReference type="SUPFAM" id="SSF54975">
    <property type="entry name" value="Acylphosphatase/BLUF domain-like"/>
    <property type="match status" value="1"/>
</dbReference>
<evidence type="ECO:0000256" key="4">
    <source>
        <dbReference type="ARBA" id="ARBA00047645"/>
    </source>
</evidence>
<dbReference type="Pfam" id="PF00708">
    <property type="entry name" value="Acylphosphatase"/>
    <property type="match status" value="1"/>
</dbReference>
<dbReference type="InterPro" id="IPR036046">
    <property type="entry name" value="Acylphosphatase-like_dom_sf"/>
</dbReference>
<evidence type="ECO:0000256" key="2">
    <source>
        <dbReference type="ARBA" id="ARBA00012150"/>
    </source>
</evidence>
<evidence type="ECO:0000313" key="8">
    <source>
        <dbReference type="EMBL" id="MRI80626.1"/>
    </source>
</evidence>
<feature type="domain" description="Acylphosphatase-like" evidence="7">
    <location>
        <begin position="3"/>
        <end position="91"/>
    </location>
</feature>
<reference evidence="8 9" key="1">
    <citation type="submission" date="2019-11" db="EMBL/GenBank/DDBJ databases">
        <title>Characterisation of Fundicoccus ignavus gen. nov. sp. nov., a novel genus of the family Aerococcaceae isolated from bulk tank milk.</title>
        <authorList>
            <person name="Siebert A."/>
            <person name="Huptas C."/>
            <person name="Wenning M."/>
            <person name="Scherer S."/>
            <person name="Doll E.V."/>
        </authorList>
    </citation>
    <scope>NUCLEOTIDE SEQUENCE [LARGE SCALE GENOMIC DNA]</scope>
    <source>
        <strain evidence="8 9">DSM 109653</strain>
    </source>
</reference>
<dbReference type="EC" id="3.6.1.7" evidence="2 5"/>
<dbReference type="Proteomes" id="UP000469870">
    <property type="component" value="Unassembled WGS sequence"/>
</dbReference>
<gene>
    <name evidence="8" type="ORF">GIY11_01080</name>
</gene>
<comment type="similarity">
    <text evidence="1 6">Belongs to the acylphosphatase family.</text>
</comment>
<evidence type="ECO:0000256" key="5">
    <source>
        <dbReference type="PROSITE-ProRule" id="PRU00520"/>
    </source>
</evidence>
<evidence type="ECO:0000313" key="9">
    <source>
        <dbReference type="Proteomes" id="UP000469870"/>
    </source>
</evidence>
<feature type="active site" evidence="5">
    <location>
        <position position="36"/>
    </location>
</feature>
<proteinExistence type="inferred from homology"/>
<evidence type="ECO:0000256" key="6">
    <source>
        <dbReference type="RuleBase" id="RU004168"/>
    </source>
</evidence>
<dbReference type="RefSeq" id="WP_153861136.1">
    <property type="nucleotide sequence ID" value="NZ_WJQR01000001.1"/>
</dbReference>
<protein>
    <recommendedName>
        <fullName evidence="3 5">acylphosphatase</fullName>
        <ecNumber evidence="2 5">3.6.1.7</ecNumber>
    </recommendedName>
</protein>
<dbReference type="InterPro" id="IPR001792">
    <property type="entry name" value="Acylphosphatase-like_dom"/>
</dbReference>
<organism evidence="8 9">
    <name type="scientific">Fundicoccus ignavus</name>
    <dbReference type="NCBI Taxonomy" id="2664442"/>
    <lineage>
        <taxon>Bacteria</taxon>
        <taxon>Bacillati</taxon>
        <taxon>Bacillota</taxon>
        <taxon>Bacilli</taxon>
        <taxon>Lactobacillales</taxon>
        <taxon>Aerococcaceae</taxon>
        <taxon>Fundicoccus</taxon>
    </lineage>
</organism>
<comment type="catalytic activity">
    <reaction evidence="4 5">
        <text>an acyl phosphate + H2O = a carboxylate + phosphate + H(+)</text>
        <dbReference type="Rhea" id="RHEA:14965"/>
        <dbReference type="ChEBI" id="CHEBI:15377"/>
        <dbReference type="ChEBI" id="CHEBI:15378"/>
        <dbReference type="ChEBI" id="CHEBI:29067"/>
        <dbReference type="ChEBI" id="CHEBI:43474"/>
        <dbReference type="ChEBI" id="CHEBI:59918"/>
        <dbReference type="EC" id="3.6.1.7"/>
    </reaction>
</comment>
<accession>A0A844BVW8</accession>
<evidence type="ECO:0000256" key="1">
    <source>
        <dbReference type="ARBA" id="ARBA00005614"/>
    </source>
</evidence>